<feature type="region of interest" description="Disordered" evidence="12">
    <location>
        <begin position="538"/>
        <end position="560"/>
    </location>
</feature>
<dbReference type="Pfam" id="PF22608">
    <property type="entry name" value="DNAX_ATPase_lid"/>
    <property type="match status" value="1"/>
</dbReference>
<dbReference type="SUPFAM" id="SSF48019">
    <property type="entry name" value="post-AAA+ oligomerization domain-like"/>
    <property type="match status" value="1"/>
</dbReference>
<keyword evidence="7" id="KW-0547">Nucleotide-binding</keyword>
<dbReference type="InterPro" id="IPR001270">
    <property type="entry name" value="ClpA/B"/>
</dbReference>
<dbReference type="GO" id="GO:0003887">
    <property type="term" value="F:DNA-directed DNA polymerase activity"/>
    <property type="evidence" value="ECO:0007669"/>
    <property type="project" value="UniProtKB-EC"/>
</dbReference>
<keyword evidence="3 14" id="KW-0808">Transferase</keyword>
<dbReference type="CDD" id="cd00009">
    <property type="entry name" value="AAA"/>
    <property type="match status" value="1"/>
</dbReference>
<dbReference type="Pfam" id="PF20964">
    <property type="entry name" value="DnaX_C"/>
    <property type="match status" value="1"/>
</dbReference>
<evidence type="ECO:0000256" key="1">
    <source>
        <dbReference type="ARBA" id="ARBA00006360"/>
    </source>
</evidence>
<dbReference type="Pfam" id="PF13177">
    <property type="entry name" value="DNA_pol3_delta2"/>
    <property type="match status" value="1"/>
</dbReference>
<dbReference type="Pfam" id="PF12169">
    <property type="entry name" value="DNA_pol3_gamma3"/>
    <property type="match status" value="1"/>
</dbReference>
<sequence>MEHIALYRAWRPQSFQDMVGQQHIIQTLQNAIREGRTSHAYLFSGPRGTGKTSAAKILAKAVNCERVPATEPCNECESCKRITAGAVMDVQEIDAASNRGVEEIRDLRDKVKYAPTEVRQKVYIIDEVHMLTTEAFNALLKTLEEPPPHVMFILATTEPHRLPATIISRCQRFDFRRVSLEEQTDRLELICRQENIEADRDALQYIARLSDGGMRDALSVLDQISSFSDGRVTYRQVIDMTGGIASEQFSKLALALQQEDVATVLQMIEGFMQEGKSADKCMENLLYYFRDLLMIKMVPQADKLTERVLEPAQFQEVAAVFTKEQLFQMIDTLNRYQSEMKYSVQPQTLFEVALLKLCSIQQKQAPSHQEGQVPAADSAEIAALKRQLSEMEKKLERALQAGLSGGAGQEGAGNRPVASRAPAPRISAPVKLPSRLKEFIAAKSSPEFLEAARKWSQILQRVKEEKVTVHAWFMDGEPVSLYEDSVLVAFKNNIHRETTEKPANKQVIEKVLNEQLGRPFRLITMMQRDWSEAIEGANAQPEEEFKLEHEGDEPGKSKEPWIDEAIELFGEDLIVIKE</sequence>
<dbReference type="Proteomes" id="UP001580346">
    <property type="component" value="Unassembled WGS sequence"/>
</dbReference>
<dbReference type="InterPro" id="IPR003593">
    <property type="entry name" value="AAA+_ATPase"/>
</dbReference>
<proteinExistence type="inferred from homology"/>
<dbReference type="Gene3D" id="1.20.272.10">
    <property type="match status" value="1"/>
</dbReference>
<dbReference type="EMBL" id="JBHHMI010000025">
    <property type="protein sequence ID" value="MFB5269149.1"/>
    <property type="molecule type" value="Genomic_DNA"/>
</dbReference>
<dbReference type="InterPro" id="IPR022754">
    <property type="entry name" value="DNA_pol_III_gamma-3"/>
</dbReference>
<keyword evidence="8" id="KW-0862">Zinc</keyword>
<keyword evidence="6" id="KW-0479">Metal-binding</keyword>
<keyword evidence="10" id="KW-0239">DNA-directed DNA polymerase</keyword>
<dbReference type="SUPFAM" id="SSF52540">
    <property type="entry name" value="P-loop containing nucleoside triphosphate hydrolases"/>
    <property type="match status" value="1"/>
</dbReference>
<accession>A0ABV5AZ33</accession>
<evidence type="ECO:0000313" key="15">
    <source>
        <dbReference type="Proteomes" id="UP001580346"/>
    </source>
</evidence>
<dbReference type="EC" id="2.7.7.7" evidence="2"/>
<gene>
    <name evidence="14" type="primary">dnaX</name>
    <name evidence="14" type="ORF">ACE41H_20505</name>
</gene>
<dbReference type="CDD" id="cd18137">
    <property type="entry name" value="HLD_clamp_pol_III_gamma_tau"/>
    <property type="match status" value="1"/>
</dbReference>
<feature type="domain" description="AAA+ ATPase" evidence="13">
    <location>
        <begin position="37"/>
        <end position="179"/>
    </location>
</feature>
<protein>
    <recommendedName>
        <fullName evidence="2">DNA-directed DNA polymerase</fullName>
        <ecNumber evidence="2">2.7.7.7</ecNumber>
    </recommendedName>
</protein>
<evidence type="ECO:0000256" key="10">
    <source>
        <dbReference type="ARBA" id="ARBA00022932"/>
    </source>
</evidence>
<evidence type="ECO:0000259" key="13">
    <source>
        <dbReference type="SMART" id="SM00382"/>
    </source>
</evidence>
<evidence type="ECO:0000256" key="12">
    <source>
        <dbReference type="SAM" id="MobiDB-lite"/>
    </source>
</evidence>
<reference evidence="14 15" key="1">
    <citation type="submission" date="2024-09" db="EMBL/GenBank/DDBJ databases">
        <title>Paenibacillus zeirhizospherea sp. nov., isolated from surface of the maize (Zea mays) roots in a horticulture field, Hungary.</title>
        <authorList>
            <person name="Marton D."/>
            <person name="Farkas M."/>
            <person name="Bedics A."/>
            <person name="Toth E."/>
            <person name="Tancsics A."/>
            <person name="Boka K."/>
            <person name="Maroti G."/>
            <person name="Kriszt B."/>
            <person name="Cserhati M."/>
        </authorList>
    </citation>
    <scope>NUCLEOTIDE SEQUENCE [LARGE SCALE GENOMIC DNA]</scope>
    <source>
        <strain evidence="14 15">KCTC 33519</strain>
    </source>
</reference>
<dbReference type="InterPro" id="IPR027417">
    <property type="entry name" value="P-loop_NTPase"/>
</dbReference>
<keyword evidence="9" id="KW-0067">ATP-binding</keyword>
<comment type="catalytic activity">
    <reaction evidence="11">
        <text>DNA(n) + a 2'-deoxyribonucleoside 5'-triphosphate = DNA(n+1) + diphosphate</text>
        <dbReference type="Rhea" id="RHEA:22508"/>
        <dbReference type="Rhea" id="RHEA-COMP:17339"/>
        <dbReference type="Rhea" id="RHEA-COMP:17340"/>
        <dbReference type="ChEBI" id="CHEBI:33019"/>
        <dbReference type="ChEBI" id="CHEBI:61560"/>
        <dbReference type="ChEBI" id="CHEBI:173112"/>
        <dbReference type="EC" id="2.7.7.7"/>
    </reaction>
</comment>
<dbReference type="PRINTS" id="PR00300">
    <property type="entry name" value="CLPPROTEASEA"/>
</dbReference>
<dbReference type="InterPro" id="IPR045085">
    <property type="entry name" value="HLD_clamp_pol_III_gamma_tau"/>
</dbReference>
<dbReference type="InterPro" id="IPR012763">
    <property type="entry name" value="DNA_pol_III_sug/sutau_N"/>
</dbReference>
<organism evidence="14 15">
    <name type="scientific">Paenibacillus enshidis</name>
    <dbReference type="NCBI Taxonomy" id="1458439"/>
    <lineage>
        <taxon>Bacteria</taxon>
        <taxon>Bacillati</taxon>
        <taxon>Bacillota</taxon>
        <taxon>Bacilli</taxon>
        <taxon>Bacillales</taxon>
        <taxon>Paenibacillaceae</taxon>
        <taxon>Paenibacillus</taxon>
    </lineage>
</organism>
<evidence type="ECO:0000256" key="8">
    <source>
        <dbReference type="ARBA" id="ARBA00022833"/>
    </source>
</evidence>
<dbReference type="InterPro" id="IPR048448">
    <property type="entry name" value="DnaX-like_C"/>
</dbReference>
<dbReference type="RefSeq" id="WP_375357423.1">
    <property type="nucleotide sequence ID" value="NZ_JBHHMI010000025.1"/>
</dbReference>
<dbReference type="Gene3D" id="1.10.8.60">
    <property type="match status" value="1"/>
</dbReference>
<comment type="caution">
    <text evidence="14">The sequence shown here is derived from an EMBL/GenBank/DDBJ whole genome shotgun (WGS) entry which is preliminary data.</text>
</comment>
<comment type="similarity">
    <text evidence="1">Belongs to the DnaX/STICHEL family.</text>
</comment>
<dbReference type="InterPro" id="IPR050238">
    <property type="entry name" value="DNA_Rep/Repair_Clamp_Loader"/>
</dbReference>
<name>A0ABV5AZ33_9BACL</name>
<feature type="compositionally biased region" description="Basic and acidic residues" evidence="12">
    <location>
        <begin position="543"/>
        <end position="560"/>
    </location>
</feature>
<evidence type="ECO:0000256" key="6">
    <source>
        <dbReference type="ARBA" id="ARBA00022723"/>
    </source>
</evidence>
<dbReference type="NCBIfam" id="NF004046">
    <property type="entry name" value="PRK05563.1"/>
    <property type="match status" value="1"/>
</dbReference>
<evidence type="ECO:0000256" key="3">
    <source>
        <dbReference type="ARBA" id="ARBA00022679"/>
    </source>
</evidence>
<evidence type="ECO:0000256" key="4">
    <source>
        <dbReference type="ARBA" id="ARBA00022695"/>
    </source>
</evidence>
<dbReference type="InterPro" id="IPR008921">
    <property type="entry name" value="DNA_pol3_clamp-load_cplx_C"/>
</dbReference>
<dbReference type="PANTHER" id="PTHR11669">
    <property type="entry name" value="REPLICATION FACTOR C / DNA POLYMERASE III GAMMA-TAU SUBUNIT"/>
    <property type="match status" value="1"/>
</dbReference>
<evidence type="ECO:0000256" key="5">
    <source>
        <dbReference type="ARBA" id="ARBA00022705"/>
    </source>
</evidence>
<keyword evidence="5" id="KW-0235">DNA replication</keyword>
<keyword evidence="15" id="KW-1185">Reference proteome</keyword>
<evidence type="ECO:0000256" key="7">
    <source>
        <dbReference type="ARBA" id="ARBA00022741"/>
    </source>
</evidence>
<evidence type="ECO:0000313" key="14">
    <source>
        <dbReference type="EMBL" id="MFB5269149.1"/>
    </source>
</evidence>
<dbReference type="SMART" id="SM00382">
    <property type="entry name" value="AAA"/>
    <property type="match status" value="1"/>
</dbReference>
<evidence type="ECO:0000256" key="11">
    <source>
        <dbReference type="ARBA" id="ARBA00049244"/>
    </source>
</evidence>
<dbReference type="PANTHER" id="PTHR11669:SF0">
    <property type="entry name" value="PROTEIN STICHEL-LIKE 2"/>
    <property type="match status" value="1"/>
</dbReference>
<keyword evidence="4 14" id="KW-0548">Nucleotidyltransferase</keyword>
<feature type="region of interest" description="Disordered" evidence="12">
    <location>
        <begin position="404"/>
        <end position="424"/>
    </location>
</feature>
<dbReference type="NCBIfam" id="TIGR02397">
    <property type="entry name" value="dnaX_nterm"/>
    <property type="match status" value="1"/>
</dbReference>
<evidence type="ECO:0000256" key="2">
    <source>
        <dbReference type="ARBA" id="ARBA00012417"/>
    </source>
</evidence>
<evidence type="ECO:0000256" key="9">
    <source>
        <dbReference type="ARBA" id="ARBA00022840"/>
    </source>
</evidence>
<dbReference type="Gene3D" id="3.40.50.300">
    <property type="entry name" value="P-loop containing nucleotide triphosphate hydrolases"/>
    <property type="match status" value="1"/>
</dbReference>
<feature type="compositionally biased region" description="Low complexity" evidence="12">
    <location>
        <begin position="412"/>
        <end position="424"/>
    </location>
</feature>